<keyword evidence="3" id="KW-0805">Transcription regulation</keyword>
<dbReference type="SUPFAM" id="SSF52172">
    <property type="entry name" value="CheY-like"/>
    <property type="match status" value="1"/>
</dbReference>
<evidence type="ECO:0000313" key="13">
    <source>
        <dbReference type="Proteomes" id="UP000307362"/>
    </source>
</evidence>
<accession>A0A4Q7IJD5</accession>
<dbReference type="PROSITE" id="PS50110">
    <property type="entry name" value="RESPONSE_REGULATORY"/>
    <property type="match status" value="1"/>
</dbReference>
<feature type="domain" description="Response regulatory" evidence="8">
    <location>
        <begin position="2"/>
        <end position="116"/>
    </location>
</feature>
<feature type="domain" description="OmpR/PhoB-type" evidence="9">
    <location>
        <begin position="125"/>
        <end position="223"/>
    </location>
</feature>
<feature type="modified residue" description="4-aspartylphosphate" evidence="6">
    <location>
        <position position="51"/>
    </location>
</feature>
<dbReference type="AlphaFoldDB" id="A0A4Q7IJD5"/>
<dbReference type="Gene3D" id="1.10.10.10">
    <property type="entry name" value="Winged helix-like DNA-binding domain superfamily/Winged helix DNA-binding domain"/>
    <property type="match status" value="1"/>
</dbReference>
<reference evidence="11 13" key="1">
    <citation type="submission" date="2017-12" db="EMBL/GenBank/DDBJ databases">
        <authorList>
            <person name="Paulsen S."/>
            <person name="Gram L.K."/>
        </authorList>
    </citation>
    <scope>NUCLEOTIDE SEQUENCE [LARGE SCALE GENOMIC DNA]</scope>
    <source>
        <strain evidence="11 13">S1189</strain>
    </source>
</reference>
<dbReference type="SMART" id="SM00448">
    <property type="entry name" value="REC"/>
    <property type="match status" value="1"/>
</dbReference>
<reference evidence="11" key="4">
    <citation type="submission" date="2019-09" db="EMBL/GenBank/DDBJ databases">
        <title>Co-occurence of chitin degradation, pigmentation and bioactivity in marine Pseudoalteromonas.</title>
        <authorList>
            <person name="Sonnenschein E.C."/>
            <person name="Bech P.K."/>
        </authorList>
    </citation>
    <scope>NUCLEOTIDE SEQUENCE</scope>
    <source>
        <strain evidence="11">S1189</strain>
    </source>
</reference>
<dbReference type="GO" id="GO:0032993">
    <property type="term" value="C:protein-DNA complex"/>
    <property type="evidence" value="ECO:0007669"/>
    <property type="project" value="TreeGrafter"/>
</dbReference>
<evidence type="ECO:0000313" key="10">
    <source>
        <dbReference type="EMBL" id="RZQ51652.1"/>
    </source>
</evidence>
<keyword evidence="4 7" id="KW-0238">DNA-binding</keyword>
<dbReference type="PANTHER" id="PTHR48111:SF22">
    <property type="entry name" value="REGULATOR OF RPOS"/>
    <property type="match status" value="1"/>
</dbReference>
<dbReference type="Proteomes" id="UP000291338">
    <property type="component" value="Unassembled WGS sequence"/>
</dbReference>
<keyword evidence="5" id="KW-0804">Transcription</keyword>
<dbReference type="GO" id="GO:0006355">
    <property type="term" value="P:regulation of DNA-templated transcription"/>
    <property type="evidence" value="ECO:0007669"/>
    <property type="project" value="InterPro"/>
</dbReference>
<keyword evidence="2" id="KW-0902">Two-component regulatory system</keyword>
<evidence type="ECO:0000256" key="1">
    <source>
        <dbReference type="ARBA" id="ARBA00022553"/>
    </source>
</evidence>
<dbReference type="OrthoDB" id="9802426at2"/>
<dbReference type="InterPro" id="IPR001789">
    <property type="entry name" value="Sig_transdc_resp-reg_receiver"/>
</dbReference>
<dbReference type="InterPro" id="IPR001867">
    <property type="entry name" value="OmpR/PhoB-type_DNA-bd"/>
</dbReference>
<feature type="DNA-binding region" description="OmpR/PhoB-type" evidence="7">
    <location>
        <begin position="125"/>
        <end position="223"/>
    </location>
</feature>
<dbReference type="SMART" id="SM00862">
    <property type="entry name" value="Trans_reg_C"/>
    <property type="match status" value="1"/>
</dbReference>
<dbReference type="EMBL" id="PNCM01000003">
    <property type="protein sequence ID" value="TMP84008.1"/>
    <property type="molecule type" value="Genomic_DNA"/>
</dbReference>
<dbReference type="Pfam" id="PF00486">
    <property type="entry name" value="Trans_reg_C"/>
    <property type="match status" value="1"/>
</dbReference>
<dbReference type="EMBL" id="PPSX01000085">
    <property type="protein sequence ID" value="RZQ51652.1"/>
    <property type="molecule type" value="Genomic_DNA"/>
</dbReference>
<dbReference type="RefSeq" id="WP_130256916.1">
    <property type="nucleotide sequence ID" value="NZ_PNCM01000003.1"/>
</dbReference>
<evidence type="ECO:0000313" key="11">
    <source>
        <dbReference type="EMBL" id="TMP84008.1"/>
    </source>
</evidence>
<evidence type="ECO:0000259" key="8">
    <source>
        <dbReference type="PROSITE" id="PS50110"/>
    </source>
</evidence>
<dbReference type="GO" id="GO:0005829">
    <property type="term" value="C:cytosol"/>
    <property type="evidence" value="ECO:0007669"/>
    <property type="project" value="TreeGrafter"/>
</dbReference>
<dbReference type="Gene3D" id="6.10.250.690">
    <property type="match status" value="1"/>
</dbReference>
<dbReference type="Gene3D" id="3.40.50.2300">
    <property type="match status" value="1"/>
</dbReference>
<dbReference type="Pfam" id="PF00072">
    <property type="entry name" value="Response_reg"/>
    <property type="match status" value="1"/>
</dbReference>
<evidence type="ECO:0000256" key="4">
    <source>
        <dbReference type="ARBA" id="ARBA00023125"/>
    </source>
</evidence>
<proteinExistence type="predicted"/>
<dbReference type="Proteomes" id="UP000307362">
    <property type="component" value="Unassembled WGS sequence"/>
</dbReference>
<evidence type="ECO:0000259" key="9">
    <source>
        <dbReference type="PROSITE" id="PS51755"/>
    </source>
</evidence>
<comment type="caution">
    <text evidence="10">The sequence shown here is derived from an EMBL/GenBank/DDBJ whole genome shotgun (WGS) entry which is preliminary data.</text>
</comment>
<sequence length="228" mass="25886">MNILLVEDDLDTAEFISKGLQQHGEIVQHCDNAEQAMLLASSSEFDVIIFDRLLPNMDGLDAVRILRASKVTIPIIMLTALSDTSDRVAGLDAGADDYLVKPFAFSELYARVKALARRQPLKESSLEICIGELKLERTTRQVFRAGKEIELMPKEYQILEFMMQNPEQLITKTMLLEQVWGFSFDPKTSLVQTHVSRLRNKIDKPFAFDMIKTVRGCGYLLSRQQDAE</sequence>
<evidence type="ECO:0000256" key="6">
    <source>
        <dbReference type="PROSITE-ProRule" id="PRU00169"/>
    </source>
</evidence>
<dbReference type="GO" id="GO:0000976">
    <property type="term" value="F:transcription cis-regulatory region binding"/>
    <property type="evidence" value="ECO:0007669"/>
    <property type="project" value="TreeGrafter"/>
</dbReference>
<dbReference type="FunFam" id="1.10.10.10:FF:000005">
    <property type="entry name" value="Two-component system response regulator"/>
    <property type="match status" value="1"/>
</dbReference>
<evidence type="ECO:0000256" key="2">
    <source>
        <dbReference type="ARBA" id="ARBA00023012"/>
    </source>
</evidence>
<reference evidence="10 12" key="2">
    <citation type="submission" date="2018-01" db="EMBL/GenBank/DDBJ databases">
        <title>Co-occurrence of chitin degradation, pigmentation and bioactivity in marine Pseudoalteromonas.</title>
        <authorList>
            <person name="Paulsen S."/>
            <person name="Gram L."/>
            <person name="Machado H."/>
        </authorList>
    </citation>
    <scope>NUCLEOTIDE SEQUENCE [LARGE SCALE GENOMIC DNA]</scope>
    <source>
        <strain evidence="10 12">S3898</strain>
    </source>
</reference>
<dbReference type="InterPro" id="IPR011006">
    <property type="entry name" value="CheY-like_superfamily"/>
</dbReference>
<evidence type="ECO:0000256" key="3">
    <source>
        <dbReference type="ARBA" id="ARBA00023015"/>
    </source>
</evidence>
<organism evidence="10 12">
    <name type="scientific">Pseudoalteromonas phenolica</name>
    <dbReference type="NCBI Taxonomy" id="161398"/>
    <lineage>
        <taxon>Bacteria</taxon>
        <taxon>Pseudomonadati</taxon>
        <taxon>Pseudomonadota</taxon>
        <taxon>Gammaproteobacteria</taxon>
        <taxon>Alteromonadales</taxon>
        <taxon>Pseudoalteromonadaceae</taxon>
        <taxon>Pseudoalteromonas</taxon>
    </lineage>
</organism>
<dbReference type="CDD" id="cd00383">
    <property type="entry name" value="trans_reg_C"/>
    <property type="match status" value="1"/>
</dbReference>
<dbReference type="PANTHER" id="PTHR48111">
    <property type="entry name" value="REGULATOR OF RPOS"/>
    <property type="match status" value="1"/>
</dbReference>
<evidence type="ECO:0000256" key="5">
    <source>
        <dbReference type="ARBA" id="ARBA00023163"/>
    </source>
</evidence>
<dbReference type="GO" id="GO:0000156">
    <property type="term" value="F:phosphorelay response regulator activity"/>
    <property type="evidence" value="ECO:0007669"/>
    <property type="project" value="TreeGrafter"/>
</dbReference>
<keyword evidence="1 6" id="KW-0597">Phosphoprotein</keyword>
<name>A0A4Q7IJD5_9GAMM</name>
<dbReference type="PROSITE" id="PS51755">
    <property type="entry name" value="OMPR_PHOB"/>
    <property type="match status" value="1"/>
</dbReference>
<dbReference type="InterPro" id="IPR036388">
    <property type="entry name" value="WH-like_DNA-bd_sf"/>
</dbReference>
<reference evidence="13" key="3">
    <citation type="submission" date="2019-06" db="EMBL/GenBank/DDBJ databases">
        <title>Co-occurence of chitin degradation, pigmentation and bioactivity in marine Pseudoalteromonas.</title>
        <authorList>
            <person name="Sonnenschein E.C."/>
            <person name="Bech P.K."/>
        </authorList>
    </citation>
    <scope>NUCLEOTIDE SEQUENCE [LARGE SCALE GENOMIC DNA]</scope>
    <source>
        <strain evidence="13">S1189</strain>
    </source>
</reference>
<dbReference type="InterPro" id="IPR039420">
    <property type="entry name" value="WalR-like"/>
</dbReference>
<evidence type="ECO:0000313" key="12">
    <source>
        <dbReference type="Proteomes" id="UP000291338"/>
    </source>
</evidence>
<dbReference type="CDD" id="cd17624">
    <property type="entry name" value="REC_OmpR_PmrA-like"/>
    <property type="match status" value="1"/>
</dbReference>
<gene>
    <name evidence="10" type="ORF">C1E23_18155</name>
    <name evidence="11" type="ORF">CWB73_00660</name>
</gene>
<protein>
    <submittedName>
        <fullName evidence="10">DNA-binding response regulator</fullName>
    </submittedName>
</protein>
<evidence type="ECO:0000256" key="7">
    <source>
        <dbReference type="PROSITE-ProRule" id="PRU01091"/>
    </source>
</evidence>